<accession>A0A1H3QAH9</accession>
<dbReference type="SUPFAM" id="SSF55729">
    <property type="entry name" value="Acyl-CoA N-acyltransferases (Nat)"/>
    <property type="match status" value="1"/>
</dbReference>
<evidence type="ECO:0000259" key="1">
    <source>
        <dbReference type="PROSITE" id="PS51186"/>
    </source>
</evidence>
<evidence type="ECO:0000313" key="2">
    <source>
        <dbReference type="EMBL" id="SDZ10141.1"/>
    </source>
</evidence>
<sequence>MKPKVSFNSQRLHFRSTTNKDLDFVLSLENNDENKQYILTWTKEKHIEAVNDPDMEHLVMEEVGSGGRPVGFIILAGIRSVHQNIELMRIVIAAKGKGYGKEAVKAIQKYVFEELHSHRLWLDVKDDNERAKHLYQSSGFRTEGHLKECIKVGDRFASLIIMAMLAEEYRRKQ</sequence>
<feature type="domain" description="N-acetyltransferase" evidence="1">
    <location>
        <begin position="12"/>
        <end position="167"/>
    </location>
</feature>
<proteinExistence type="predicted"/>
<dbReference type="PANTHER" id="PTHR43415">
    <property type="entry name" value="SPERMIDINE N(1)-ACETYLTRANSFERASE"/>
    <property type="match status" value="1"/>
</dbReference>
<dbReference type="AlphaFoldDB" id="A0A1H3QAH9"/>
<keyword evidence="2" id="KW-0808">Transferase</keyword>
<gene>
    <name evidence="2" type="ORF">SAMN05421736_10681</name>
</gene>
<dbReference type="GO" id="GO:0016747">
    <property type="term" value="F:acyltransferase activity, transferring groups other than amino-acyl groups"/>
    <property type="evidence" value="ECO:0007669"/>
    <property type="project" value="InterPro"/>
</dbReference>
<dbReference type="Gene3D" id="3.40.630.30">
    <property type="match status" value="1"/>
</dbReference>
<keyword evidence="3" id="KW-1185">Reference proteome</keyword>
<organism evidence="2 3">
    <name type="scientific">Evansella caseinilytica</name>
    <dbReference type="NCBI Taxonomy" id="1503961"/>
    <lineage>
        <taxon>Bacteria</taxon>
        <taxon>Bacillati</taxon>
        <taxon>Bacillota</taxon>
        <taxon>Bacilli</taxon>
        <taxon>Bacillales</taxon>
        <taxon>Bacillaceae</taxon>
        <taxon>Evansella</taxon>
    </lineage>
</organism>
<evidence type="ECO:0000313" key="3">
    <source>
        <dbReference type="Proteomes" id="UP000198935"/>
    </source>
</evidence>
<dbReference type="OrthoDB" id="9795206at2"/>
<dbReference type="Proteomes" id="UP000198935">
    <property type="component" value="Unassembled WGS sequence"/>
</dbReference>
<dbReference type="PROSITE" id="PS51186">
    <property type="entry name" value="GNAT"/>
    <property type="match status" value="1"/>
</dbReference>
<dbReference type="EMBL" id="FNPI01000006">
    <property type="protein sequence ID" value="SDZ10141.1"/>
    <property type="molecule type" value="Genomic_DNA"/>
</dbReference>
<dbReference type="InterPro" id="IPR016181">
    <property type="entry name" value="Acyl_CoA_acyltransferase"/>
</dbReference>
<dbReference type="STRING" id="1503961.SAMN05421736_10681"/>
<dbReference type="PANTHER" id="PTHR43415:SF3">
    <property type="entry name" value="GNAT-FAMILY ACETYLTRANSFERASE"/>
    <property type="match status" value="1"/>
</dbReference>
<name>A0A1H3QAH9_9BACI</name>
<reference evidence="3" key="1">
    <citation type="submission" date="2016-10" db="EMBL/GenBank/DDBJ databases">
        <authorList>
            <person name="Varghese N."/>
            <person name="Submissions S."/>
        </authorList>
    </citation>
    <scope>NUCLEOTIDE SEQUENCE [LARGE SCALE GENOMIC DNA]</scope>
    <source>
        <strain evidence="3">SP</strain>
    </source>
</reference>
<dbReference type="CDD" id="cd04301">
    <property type="entry name" value="NAT_SF"/>
    <property type="match status" value="1"/>
</dbReference>
<dbReference type="Pfam" id="PF00583">
    <property type="entry name" value="Acetyltransf_1"/>
    <property type="match status" value="1"/>
</dbReference>
<protein>
    <submittedName>
        <fullName evidence="2">Protein N-acetyltransferase, RimJ/RimL family</fullName>
    </submittedName>
</protein>
<dbReference type="InterPro" id="IPR000182">
    <property type="entry name" value="GNAT_dom"/>
</dbReference>